<feature type="signal peptide" evidence="1">
    <location>
        <begin position="1"/>
        <end position="25"/>
    </location>
</feature>
<organism evidence="2 3">
    <name type="scientific">Myroides phaeus</name>
    <dbReference type="NCBI Taxonomy" id="702745"/>
    <lineage>
        <taxon>Bacteria</taxon>
        <taxon>Pseudomonadati</taxon>
        <taxon>Bacteroidota</taxon>
        <taxon>Flavobacteriia</taxon>
        <taxon>Flavobacteriales</taxon>
        <taxon>Flavobacteriaceae</taxon>
        <taxon>Myroides</taxon>
    </lineage>
</organism>
<keyword evidence="3" id="KW-1185">Reference proteome</keyword>
<name>A0A1G8DW39_9FLAO</name>
<dbReference type="EMBL" id="FNDQ01000008">
    <property type="protein sequence ID" value="SDH61825.1"/>
    <property type="molecule type" value="Genomic_DNA"/>
</dbReference>
<gene>
    <name evidence="2" type="ORF">SAMN05421818_10897</name>
</gene>
<feature type="chain" id="PRO_5017408765" description="YARHG domain-containing protein" evidence="1">
    <location>
        <begin position="26"/>
        <end position="131"/>
    </location>
</feature>
<dbReference type="STRING" id="702745.SAMN05421818_10897"/>
<dbReference type="RefSeq" id="WP_090407634.1">
    <property type="nucleotide sequence ID" value="NZ_FNDQ01000008.1"/>
</dbReference>
<dbReference type="AlphaFoldDB" id="A0A1G8DW39"/>
<accession>A0A1G8DW39</accession>
<keyword evidence="1" id="KW-0732">Signal</keyword>
<sequence length="131" mass="15505">MKRKLFKKVLLTLTVLFGLSGVANAQVDPKVEAQVKEQSAKELKLIKDYLKLEDTGLEKLEEILVYKNFYLLENDLKEGRTIWTLRYDYLNKVGDYFFRKGRKDLYEKFLLNELLLEQLNLNVLNKVENDK</sequence>
<evidence type="ECO:0000313" key="2">
    <source>
        <dbReference type="EMBL" id="SDH61825.1"/>
    </source>
</evidence>
<evidence type="ECO:0000256" key="1">
    <source>
        <dbReference type="SAM" id="SignalP"/>
    </source>
</evidence>
<protein>
    <recommendedName>
        <fullName evidence="4">YARHG domain-containing protein</fullName>
    </recommendedName>
</protein>
<evidence type="ECO:0000313" key="3">
    <source>
        <dbReference type="Proteomes" id="UP000243588"/>
    </source>
</evidence>
<evidence type="ECO:0008006" key="4">
    <source>
        <dbReference type="Google" id="ProtNLM"/>
    </source>
</evidence>
<proteinExistence type="predicted"/>
<reference evidence="3" key="1">
    <citation type="submission" date="2016-10" db="EMBL/GenBank/DDBJ databases">
        <authorList>
            <person name="Varghese N."/>
            <person name="Submissions S."/>
        </authorList>
    </citation>
    <scope>NUCLEOTIDE SEQUENCE [LARGE SCALE GENOMIC DNA]</scope>
    <source>
        <strain evidence="3">DSM 23313</strain>
    </source>
</reference>
<dbReference type="Proteomes" id="UP000243588">
    <property type="component" value="Unassembled WGS sequence"/>
</dbReference>